<sequence>MAVVENLSTSDRQREGPSSVFVEFQHRNVALHEMQKVINDETGMIKKYAFFPLDDRVCEHINPNRRNYEELAECFLNTLKSSATYEQTAVDKFLNEARYLSVVLLVTKNGLMYGINNNKKLHARLRKYNDLLKFKCSGKCTNMTGPDCEGMCYFEGITEGYQENDSGYAVLFMARFVHDRTQLRRGKKIATVNGFIYFLELDSAIIRKMKENAHFNTNESKDRLFSQPSCISQFKLEGGEEMEDKDILSESLTIASSNKITVLFHEHASGNSWLPVVTPFVKSSTLFVEPQVVYDQETTSYVEPPVVGSSTNNNSANTKRKRTATGNIHK</sequence>
<evidence type="ECO:0000313" key="3">
    <source>
        <dbReference type="WBParaSite" id="Csp11.Scaffold582.g4642.t1"/>
    </source>
</evidence>
<accession>A0A1I7TCR6</accession>
<dbReference type="eggNOG" id="ENOG502TIYJ">
    <property type="taxonomic scope" value="Eukaryota"/>
</dbReference>
<proteinExistence type="predicted"/>
<keyword evidence="2" id="KW-1185">Reference proteome</keyword>
<organism evidence="2 3">
    <name type="scientific">Caenorhabditis tropicalis</name>
    <dbReference type="NCBI Taxonomy" id="1561998"/>
    <lineage>
        <taxon>Eukaryota</taxon>
        <taxon>Metazoa</taxon>
        <taxon>Ecdysozoa</taxon>
        <taxon>Nematoda</taxon>
        <taxon>Chromadorea</taxon>
        <taxon>Rhabditida</taxon>
        <taxon>Rhabditina</taxon>
        <taxon>Rhabditomorpha</taxon>
        <taxon>Rhabditoidea</taxon>
        <taxon>Rhabditidae</taxon>
        <taxon>Peloderinae</taxon>
        <taxon>Caenorhabditis</taxon>
    </lineage>
</organism>
<evidence type="ECO:0000313" key="2">
    <source>
        <dbReference type="Proteomes" id="UP000095282"/>
    </source>
</evidence>
<dbReference type="Proteomes" id="UP000095282">
    <property type="component" value="Unplaced"/>
</dbReference>
<evidence type="ECO:0000256" key="1">
    <source>
        <dbReference type="SAM" id="MobiDB-lite"/>
    </source>
</evidence>
<dbReference type="WBParaSite" id="Csp11.Scaffold582.g4642.t1">
    <property type="protein sequence ID" value="Csp11.Scaffold582.g4642.t1"/>
    <property type="gene ID" value="Csp11.Scaffold582.g4642"/>
</dbReference>
<name>A0A1I7TCR6_9PELO</name>
<dbReference type="AlphaFoldDB" id="A0A1I7TCR6"/>
<protein>
    <submittedName>
        <fullName evidence="3">Non-structural maintenance of chromosomes element 4</fullName>
    </submittedName>
</protein>
<reference evidence="3" key="1">
    <citation type="submission" date="2016-11" db="UniProtKB">
        <authorList>
            <consortium name="WormBaseParasite"/>
        </authorList>
    </citation>
    <scope>IDENTIFICATION</scope>
</reference>
<feature type="compositionally biased region" description="Polar residues" evidence="1">
    <location>
        <begin position="308"/>
        <end position="317"/>
    </location>
</feature>
<feature type="region of interest" description="Disordered" evidence="1">
    <location>
        <begin position="304"/>
        <end position="330"/>
    </location>
</feature>
<feature type="compositionally biased region" description="Basic residues" evidence="1">
    <location>
        <begin position="318"/>
        <end position="330"/>
    </location>
</feature>